<reference evidence="2" key="1">
    <citation type="submission" date="2020-05" db="EMBL/GenBank/DDBJ databases">
        <title>Mycena genomes resolve the evolution of fungal bioluminescence.</title>
        <authorList>
            <person name="Tsai I.J."/>
        </authorList>
    </citation>
    <scope>NUCLEOTIDE SEQUENCE</scope>
    <source>
        <strain evidence="2">160909Yilan</strain>
    </source>
</reference>
<sequence length="236" mass="25789">MPGLRFVFAAATAVLPLLNIVNTLKPVPVFFGPQTYREFIDDLYEEAFAPDTFGRPLPELKDVWRFFDSTIVLASLPGEIEDSPSVVLTPMSPPREYPSSLLMDFEQPTYRPRLAISMTLDLITSHSSTRLAEPAARPVDPAHSIVPTSIPPPPSAAYHTRLCPLGGILFRLFVLAAVILDLRWAMAPTSSTMPSTTTISASVRPSVVPSFDAVGEFSSATSCARIFPLLEDLDLK</sequence>
<feature type="signal peptide" evidence="1">
    <location>
        <begin position="1"/>
        <end position="23"/>
    </location>
</feature>
<comment type="caution">
    <text evidence="2">The sequence shown here is derived from an EMBL/GenBank/DDBJ whole genome shotgun (WGS) entry which is preliminary data.</text>
</comment>
<keyword evidence="3" id="KW-1185">Reference proteome</keyword>
<organism evidence="2 3">
    <name type="scientific">Mycena sanguinolenta</name>
    <dbReference type="NCBI Taxonomy" id="230812"/>
    <lineage>
        <taxon>Eukaryota</taxon>
        <taxon>Fungi</taxon>
        <taxon>Dikarya</taxon>
        <taxon>Basidiomycota</taxon>
        <taxon>Agaricomycotina</taxon>
        <taxon>Agaricomycetes</taxon>
        <taxon>Agaricomycetidae</taxon>
        <taxon>Agaricales</taxon>
        <taxon>Marasmiineae</taxon>
        <taxon>Mycenaceae</taxon>
        <taxon>Mycena</taxon>
    </lineage>
</organism>
<evidence type="ECO:0000313" key="2">
    <source>
        <dbReference type="EMBL" id="KAF7361169.1"/>
    </source>
</evidence>
<accession>A0A8H6YLE1</accession>
<evidence type="ECO:0000313" key="3">
    <source>
        <dbReference type="Proteomes" id="UP000623467"/>
    </source>
</evidence>
<dbReference type="AlphaFoldDB" id="A0A8H6YLE1"/>
<gene>
    <name evidence="2" type="ORF">MSAN_01148800</name>
</gene>
<dbReference type="EMBL" id="JACAZH010000008">
    <property type="protein sequence ID" value="KAF7361169.1"/>
    <property type="molecule type" value="Genomic_DNA"/>
</dbReference>
<protein>
    <submittedName>
        <fullName evidence="2">Uncharacterized protein</fullName>
    </submittedName>
</protein>
<feature type="chain" id="PRO_5034410411" evidence="1">
    <location>
        <begin position="24"/>
        <end position="236"/>
    </location>
</feature>
<name>A0A8H6YLE1_9AGAR</name>
<dbReference type="OrthoDB" id="3070878at2759"/>
<proteinExistence type="predicted"/>
<keyword evidence="1" id="KW-0732">Signal</keyword>
<evidence type="ECO:0000256" key="1">
    <source>
        <dbReference type="SAM" id="SignalP"/>
    </source>
</evidence>
<dbReference type="Proteomes" id="UP000623467">
    <property type="component" value="Unassembled WGS sequence"/>
</dbReference>